<keyword evidence="14" id="KW-0753">Steroid metabolism</keyword>
<keyword evidence="9" id="KW-0443">Lipid metabolism</keyword>
<evidence type="ECO:0000259" key="18">
    <source>
        <dbReference type="PROSITE" id="PS50156"/>
    </source>
</evidence>
<dbReference type="GO" id="GO:0015918">
    <property type="term" value="P:sterol transport"/>
    <property type="evidence" value="ECO:0007669"/>
    <property type="project" value="TreeGrafter"/>
</dbReference>
<dbReference type="NCBIfam" id="TIGR00917">
    <property type="entry name" value="2A060601"/>
    <property type="match status" value="1"/>
</dbReference>
<gene>
    <name evidence="19" type="ORF">FGIG_01978</name>
</gene>
<keyword evidence="10 16" id="KW-0472">Membrane</keyword>
<evidence type="ECO:0000313" key="20">
    <source>
        <dbReference type="Proteomes" id="UP000316759"/>
    </source>
</evidence>
<accession>A0A504YVC1</accession>
<feature type="chain" id="PRO_5021411905" evidence="17">
    <location>
        <begin position="23"/>
        <end position="1377"/>
    </location>
</feature>
<dbReference type="Pfam" id="PF22314">
    <property type="entry name" value="NPC1_MLD"/>
    <property type="match status" value="1"/>
</dbReference>
<feature type="transmembrane region" description="Helical" evidence="16">
    <location>
        <begin position="345"/>
        <end position="365"/>
    </location>
</feature>
<evidence type="ECO:0000313" key="19">
    <source>
        <dbReference type="EMBL" id="TPP61768.1"/>
    </source>
</evidence>
<dbReference type="STRING" id="46835.A0A504YVC1"/>
<dbReference type="EMBL" id="SUNJ01007728">
    <property type="protein sequence ID" value="TPP61768.1"/>
    <property type="molecule type" value="Genomic_DNA"/>
</dbReference>
<protein>
    <submittedName>
        <fullName evidence="19">Niemann-Pick C1 protein</fullName>
    </submittedName>
</protein>
<feature type="transmembrane region" description="Helical" evidence="16">
    <location>
        <begin position="1295"/>
        <end position="1314"/>
    </location>
</feature>
<dbReference type="GO" id="GO:0015485">
    <property type="term" value="F:cholesterol binding"/>
    <property type="evidence" value="ECO:0007669"/>
    <property type="project" value="TreeGrafter"/>
</dbReference>
<organism evidence="19 20">
    <name type="scientific">Fasciola gigantica</name>
    <name type="common">Giant liver fluke</name>
    <dbReference type="NCBI Taxonomy" id="46835"/>
    <lineage>
        <taxon>Eukaryota</taxon>
        <taxon>Metazoa</taxon>
        <taxon>Spiralia</taxon>
        <taxon>Lophotrochozoa</taxon>
        <taxon>Platyhelminthes</taxon>
        <taxon>Trematoda</taxon>
        <taxon>Digenea</taxon>
        <taxon>Plagiorchiida</taxon>
        <taxon>Echinostomata</taxon>
        <taxon>Echinostomatoidea</taxon>
        <taxon>Fasciolidae</taxon>
        <taxon>Fasciola</taxon>
    </lineage>
</organism>
<keyword evidence="20" id="KW-1185">Reference proteome</keyword>
<feature type="transmembrane region" description="Helical" evidence="16">
    <location>
        <begin position="687"/>
        <end position="709"/>
    </location>
</feature>
<dbReference type="GO" id="GO:0005319">
    <property type="term" value="F:lipid transporter activity"/>
    <property type="evidence" value="ECO:0007669"/>
    <property type="project" value="InterPro"/>
</dbReference>
<dbReference type="SUPFAM" id="SSF82866">
    <property type="entry name" value="Multidrug efflux transporter AcrB transmembrane domain"/>
    <property type="match status" value="2"/>
</dbReference>
<feature type="transmembrane region" description="Helical" evidence="16">
    <location>
        <begin position="778"/>
        <end position="798"/>
    </location>
</feature>
<sequence length="1377" mass="152612">MAWDGTMVWYLLIIALVSHVKANCVWYGIGEHSDWNHPKYTAYNGTGKPLNDTGYDLLTKLCPNYATDRKVGLCCDTEQLNFFHESSKLAYNMLRRCPACWANFRLLLCGMTCDPNQDTFIEPTINKNLVDRIKLYFTESVADSFYNSCKDVSYNNGRAIDVICAASPCTRDALFKALGGDRSPFPVEFIVTKSDINNSRKSFDVPAYRCNETVPRRVADAGGPPCSCIDCESSCTEPPTPPTPSSRVLVFGLDAWVFSSIVIFVGTVLIFAAYEIVNRVYRSRHTVPIQSDRPDDSRSFHFNQHGTAVEDQSPTNCIHRIRTWLEDTMSQGFSFLGRVIASHPVISLSVSAVISAVLCAGLSLFTVTTNPVELWSAPTSRSRLEKNFFDKNFAPFYRTEQLIIRPVNQSFFRHMSLYPFSGDSLFGPALEKEFLVKVLDLQKQIEAISVESVRFKQNISLSDICFKPLEPDNMNCAITTPLEYFQGNRTRLDIKGFDDFDMVIADYLDHLLFCANAPMSVTSGEPDSTLSCLASSGIPVQPTLALGGFNGSKYNESTCVVLTFLVNNDPDPRSDHVKKAELWESAYIKHVQDWAQKHSNSVIVSFQAERSVEDEINRQSDADLKTVVISYLVMFVYVSVFLASYRSCRTVFVDLRVTLGMGGVLTVIVSVVASIGMWSYAGTPATLIIVEVIPFLVLAVGVDSIFILVHDFEFDEQDADAILCSEEHRLSCAAVEQSAMDLDGSDQVPLHPHENMTQTIRTIVATRMSRTLGRVGPSLLLTSAAESVAFFCGSLTSMPAVRAFALYAGVAILFNFLLQIFAFVALLALDARRRAANRFDVFCCFGLRPTPGQSGMVDSENHPLGSPQPMGEVDSLSLSSSALDDVQLSSVPMEKDGEADSSAAPWLHRLIVNWFAPFLLSGWVRPIVVVISLAWLCFSIAIIPNWIEIGLDQRLAMPRDSYVLDFFNAMVTDLRVGPPVYFVVTGGHEYNSTTGQNDVCGGFGCPQKSLTGVISDASRISAYTRIASPASSWIDDYFDWIDPEGSPLCCRVYLNSTEHCPDDEPISKCRTCPVQLQNGRPSSSDFDRYLGYFLDQNPGPNCPKAGRAPYHVAVRRLSNQSIDATYFMTYHTVLQSPSDFITALSNARVLANRVNEYWHGNESDWYPTDSPAPNSVFPYSVFYVYYEQYLAAVQDALVQIGICLGAILVVTFILLGMNVVATLMVLFGVVYILLSLLSLMALWNISLNAISLVNLVVTVGIAVEFCAHIIRAFVVSNEPTRLGRAKAALSDMGSSILRGITLTKLGGIVVLAFSKSRLFEIFYFRMYLGIIVFGALTGLVVVPVYLSYLGPSLNKVLSQKHRDRMTRYKVDCMPVKT</sequence>
<dbReference type="GO" id="GO:0030299">
    <property type="term" value="P:intestinal cholesterol absorption"/>
    <property type="evidence" value="ECO:0007669"/>
    <property type="project" value="TreeGrafter"/>
</dbReference>
<keyword evidence="8" id="KW-0445">Lipid transport</keyword>
<evidence type="ECO:0000256" key="16">
    <source>
        <dbReference type="SAM" id="Phobius"/>
    </source>
</evidence>
<evidence type="ECO:0000256" key="9">
    <source>
        <dbReference type="ARBA" id="ARBA00023098"/>
    </source>
</evidence>
<dbReference type="GO" id="GO:0042632">
    <property type="term" value="P:cholesterol homeostasis"/>
    <property type="evidence" value="ECO:0007669"/>
    <property type="project" value="TreeGrafter"/>
</dbReference>
<comment type="subcellular location">
    <subcellularLocation>
        <location evidence="1">Endomembrane system</location>
        <topology evidence="1">Multi-pass membrane protein</topology>
    </subcellularLocation>
</comment>
<dbReference type="InterPro" id="IPR000731">
    <property type="entry name" value="SSD"/>
</dbReference>
<evidence type="ECO:0000256" key="17">
    <source>
        <dbReference type="SAM" id="SignalP"/>
    </source>
</evidence>
<feature type="transmembrane region" description="Helical" evidence="16">
    <location>
        <begin position="1223"/>
        <end position="1243"/>
    </location>
</feature>
<evidence type="ECO:0000256" key="4">
    <source>
        <dbReference type="ARBA" id="ARBA00022548"/>
    </source>
</evidence>
<evidence type="ECO:0000256" key="5">
    <source>
        <dbReference type="ARBA" id="ARBA00022692"/>
    </source>
</evidence>
<dbReference type="InterPro" id="IPR053958">
    <property type="entry name" value="HMGCR/SNAP/NPC1-like_SSD"/>
</dbReference>
<feature type="transmembrane region" description="Helical" evidence="16">
    <location>
        <begin position="248"/>
        <end position="274"/>
    </location>
</feature>
<dbReference type="PANTHER" id="PTHR45727:SF2">
    <property type="entry name" value="NPC INTRACELLULAR CHOLESTEROL TRANSPORTER 1"/>
    <property type="match status" value="1"/>
</dbReference>
<keyword evidence="11" id="KW-1015">Disulfide bond</keyword>
<keyword evidence="7 16" id="KW-1133">Transmembrane helix</keyword>
<dbReference type="InterPro" id="IPR053956">
    <property type="entry name" value="NPC1_MLD"/>
</dbReference>
<evidence type="ECO:0000256" key="8">
    <source>
        <dbReference type="ARBA" id="ARBA00023055"/>
    </source>
</evidence>
<proteinExistence type="inferred from homology"/>
<evidence type="ECO:0000256" key="7">
    <source>
        <dbReference type="ARBA" id="ARBA00022989"/>
    </source>
</evidence>
<evidence type="ECO:0000256" key="12">
    <source>
        <dbReference type="ARBA" id="ARBA00023166"/>
    </source>
</evidence>
<evidence type="ECO:0000256" key="14">
    <source>
        <dbReference type="ARBA" id="ARBA00023221"/>
    </source>
</evidence>
<evidence type="ECO:0000256" key="11">
    <source>
        <dbReference type="ARBA" id="ARBA00023157"/>
    </source>
</evidence>
<dbReference type="GO" id="GO:0005886">
    <property type="term" value="C:plasma membrane"/>
    <property type="evidence" value="ECO:0007669"/>
    <property type="project" value="TreeGrafter"/>
</dbReference>
<evidence type="ECO:0000256" key="13">
    <source>
        <dbReference type="ARBA" id="ARBA00023180"/>
    </source>
</evidence>
<reference evidence="19 20" key="1">
    <citation type="submission" date="2019-04" db="EMBL/GenBank/DDBJ databases">
        <title>Annotation for the trematode Fasciola gigantica.</title>
        <authorList>
            <person name="Choi Y.-J."/>
        </authorList>
    </citation>
    <scope>NUCLEOTIDE SEQUENCE [LARGE SCALE GENOMIC DNA]</scope>
    <source>
        <strain evidence="19">Uganda_cow_1</strain>
    </source>
</reference>
<keyword evidence="6 17" id="KW-0732">Signal</keyword>
<dbReference type="Pfam" id="PF12349">
    <property type="entry name" value="Sterol-sensing"/>
    <property type="match status" value="2"/>
</dbReference>
<keyword evidence="4" id="KW-0153">Cholesterol metabolism</keyword>
<evidence type="ECO:0000256" key="2">
    <source>
        <dbReference type="ARBA" id="ARBA00005585"/>
    </source>
</evidence>
<evidence type="ECO:0000256" key="1">
    <source>
        <dbReference type="ARBA" id="ARBA00004127"/>
    </source>
</evidence>
<feature type="transmembrane region" description="Helical" evidence="16">
    <location>
        <begin position="628"/>
        <end position="645"/>
    </location>
</feature>
<feature type="transmembrane region" description="Helical" evidence="16">
    <location>
        <begin position="804"/>
        <end position="829"/>
    </location>
</feature>
<keyword evidence="13" id="KW-0325">Glycoprotein</keyword>
<dbReference type="Gene3D" id="1.20.1640.10">
    <property type="entry name" value="Multidrug efflux transporter AcrB transmembrane domain"/>
    <property type="match status" value="2"/>
</dbReference>
<dbReference type="InterPro" id="IPR004765">
    <property type="entry name" value="NPC1-like"/>
</dbReference>
<keyword evidence="12" id="KW-1207">Sterol metabolism</keyword>
<feature type="domain" description="SSD" evidence="18">
    <location>
        <begin position="623"/>
        <end position="829"/>
    </location>
</feature>
<feature type="transmembrane region" description="Helical" evidence="16">
    <location>
        <begin position="1249"/>
        <end position="1274"/>
    </location>
</feature>
<comment type="caution">
    <text evidence="19">The sequence shown here is derived from an EMBL/GenBank/DDBJ whole genome shotgun (WGS) entry which is preliminary data.</text>
</comment>
<feature type="transmembrane region" description="Helical" evidence="16">
    <location>
        <begin position="657"/>
        <end position="681"/>
    </location>
</feature>
<comment type="similarity">
    <text evidence="2">Belongs to the patched family.</text>
</comment>
<dbReference type="InterPro" id="IPR032190">
    <property type="entry name" value="NPC1_N"/>
</dbReference>
<dbReference type="OrthoDB" id="6510177at2759"/>
<comment type="catalytic activity">
    <reaction evidence="15">
        <text>cholesterol(in) = cholesterol(out)</text>
        <dbReference type="Rhea" id="RHEA:39747"/>
        <dbReference type="ChEBI" id="CHEBI:16113"/>
    </reaction>
</comment>
<evidence type="ECO:0000256" key="6">
    <source>
        <dbReference type="ARBA" id="ARBA00022729"/>
    </source>
</evidence>
<feature type="signal peptide" evidence="17">
    <location>
        <begin position="1"/>
        <end position="22"/>
    </location>
</feature>
<dbReference type="PROSITE" id="PS50156">
    <property type="entry name" value="SSD"/>
    <property type="match status" value="1"/>
</dbReference>
<keyword evidence="3" id="KW-0813">Transport</keyword>
<dbReference type="Pfam" id="PF16414">
    <property type="entry name" value="NPC1_N"/>
    <property type="match status" value="1"/>
</dbReference>
<name>A0A504YVC1_FASGI</name>
<feature type="transmembrane region" description="Helical" evidence="16">
    <location>
        <begin position="1196"/>
        <end position="1216"/>
    </location>
</feature>
<feature type="transmembrane region" description="Helical" evidence="16">
    <location>
        <begin position="1326"/>
        <end position="1350"/>
    </location>
</feature>
<dbReference type="Proteomes" id="UP000316759">
    <property type="component" value="Unassembled WGS sequence"/>
</dbReference>
<dbReference type="PANTHER" id="PTHR45727">
    <property type="entry name" value="NPC INTRACELLULAR CHOLESTEROL TRANSPORTER 1"/>
    <property type="match status" value="1"/>
</dbReference>
<evidence type="ECO:0000256" key="15">
    <source>
        <dbReference type="ARBA" id="ARBA00034049"/>
    </source>
</evidence>
<dbReference type="GO" id="GO:0008203">
    <property type="term" value="P:cholesterol metabolic process"/>
    <property type="evidence" value="ECO:0007669"/>
    <property type="project" value="UniProtKB-KW"/>
</dbReference>
<dbReference type="GO" id="GO:0012505">
    <property type="term" value="C:endomembrane system"/>
    <property type="evidence" value="ECO:0007669"/>
    <property type="project" value="UniProtKB-SubCell"/>
</dbReference>
<evidence type="ECO:0000256" key="3">
    <source>
        <dbReference type="ARBA" id="ARBA00022448"/>
    </source>
</evidence>
<feature type="transmembrane region" description="Helical" evidence="16">
    <location>
        <begin position="927"/>
        <end position="947"/>
    </location>
</feature>
<keyword evidence="5 16" id="KW-0812">Transmembrane</keyword>
<evidence type="ECO:0000256" key="10">
    <source>
        <dbReference type="ARBA" id="ARBA00023136"/>
    </source>
</evidence>